<accession>A0A482VC51</accession>
<dbReference type="STRING" id="1661398.A0A482VC51"/>
<evidence type="ECO:0000313" key="5">
    <source>
        <dbReference type="EMBL" id="RZB40824.1"/>
    </source>
</evidence>
<protein>
    <submittedName>
        <fullName evidence="5">Uncharacterized protein</fullName>
    </submittedName>
</protein>
<keyword evidence="4" id="KW-0802">TPR repeat</keyword>
<name>A0A482VC51_ASBVE</name>
<dbReference type="OrthoDB" id="7594656at2759"/>
<dbReference type="GO" id="GO:0005737">
    <property type="term" value="C:cytoplasm"/>
    <property type="evidence" value="ECO:0007669"/>
    <property type="project" value="UniProtKB-SubCell"/>
</dbReference>
<proteinExistence type="predicted"/>
<sequence length="325" mass="37184">MSVPDAELQLDPALLDLDLSPIKKERIIKARKQALREKLRADLPVLGVKEIRRFRLPYHEALLAELVESNHESTAEFIKQLLEYQEKIRKRFGPGTVIWLRPQLINSKYQLDTLTKGLTKAENAHNSGDFATECDEMLRLAAQYAFGPDDWWWLGEQLLYQCVSMHYPGNFKRQEAIAYYIIGKYLVENGKKVESGKYYLELARDMSIGKSWNCRKILDAKQDTVFMESCSLLYQALIEEARNLISTDPLKAIEVSLVARKRAAEACNHDGEFEAMIVKGKCELKLKKSTEAIATIMKVLNRAVRKKNIKALCEAKISLALAYLQ</sequence>
<dbReference type="Proteomes" id="UP000292052">
    <property type="component" value="Unassembled WGS sequence"/>
</dbReference>
<dbReference type="InterPro" id="IPR051476">
    <property type="entry name" value="Bac_ResReg_Asp_Phosphatase"/>
</dbReference>
<dbReference type="GO" id="GO:0003341">
    <property type="term" value="P:cilium movement"/>
    <property type="evidence" value="ECO:0007669"/>
    <property type="project" value="TreeGrafter"/>
</dbReference>
<organism evidence="5 6">
    <name type="scientific">Asbolus verrucosus</name>
    <name type="common">Desert ironclad beetle</name>
    <dbReference type="NCBI Taxonomy" id="1661398"/>
    <lineage>
        <taxon>Eukaryota</taxon>
        <taxon>Metazoa</taxon>
        <taxon>Ecdysozoa</taxon>
        <taxon>Arthropoda</taxon>
        <taxon>Hexapoda</taxon>
        <taxon>Insecta</taxon>
        <taxon>Pterygota</taxon>
        <taxon>Neoptera</taxon>
        <taxon>Endopterygota</taxon>
        <taxon>Coleoptera</taxon>
        <taxon>Polyphaga</taxon>
        <taxon>Cucujiformia</taxon>
        <taxon>Tenebrionidae</taxon>
        <taxon>Pimeliinae</taxon>
        <taxon>Asbolus</taxon>
    </lineage>
</organism>
<evidence type="ECO:0000256" key="4">
    <source>
        <dbReference type="ARBA" id="ARBA00022803"/>
    </source>
</evidence>
<keyword evidence="2" id="KW-0963">Cytoplasm</keyword>
<keyword evidence="6" id="KW-1185">Reference proteome</keyword>
<gene>
    <name evidence="5" type="ORF">BDFB_013893</name>
</gene>
<evidence type="ECO:0000256" key="2">
    <source>
        <dbReference type="ARBA" id="ARBA00022490"/>
    </source>
</evidence>
<reference evidence="5 6" key="1">
    <citation type="submission" date="2017-03" db="EMBL/GenBank/DDBJ databases">
        <title>Genome of the blue death feigning beetle - Asbolus verrucosus.</title>
        <authorList>
            <person name="Rider S.D."/>
        </authorList>
    </citation>
    <scope>NUCLEOTIDE SEQUENCE [LARGE SCALE GENOMIC DNA]</scope>
    <source>
        <strain evidence="5">Butters</strain>
        <tissue evidence="5">Head and leg muscle</tissue>
    </source>
</reference>
<evidence type="ECO:0000256" key="3">
    <source>
        <dbReference type="ARBA" id="ARBA00022737"/>
    </source>
</evidence>
<dbReference type="PANTHER" id="PTHR46630">
    <property type="entry name" value="TETRATRICOPEPTIDE REPEAT PROTEIN 29"/>
    <property type="match status" value="1"/>
</dbReference>
<dbReference type="AlphaFoldDB" id="A0A482VC51"/>
<keyword evidence="3" id="KW-0677">Repeat</keyword>
<evidence type="ECO:0000313" key="6">
    <source>
        <dbReference type="Proteomes" id="UP000292052"/>
    </source>
</evidence>
<dbReference type="EMBL" id="QDEB01115614">
    <property type="protein sequence ID" value="RZB40824.1"/>
    <property type="molecule type" value="Genomic_DNA"/>
</dbReference>
<evidence type="ECO:0000256" key="1">
    <source>
        <dbReference type="ARBA" id="ARBA00004496"/>
    </source>
</evidence>
<dbReference type="PANTHER" id="PTHR46630:SF1">
    <property type="entry name" value="TETRATRICOPEPTIDE REPEAT PROTEIN 29"/>
    <property type="match status" value="1"/>
</dbReference>
<comment type="caution">
    <text evidence="5">The sequence shown here is derived from an EMBL/GenBank/DDBJ whole genome shotgun (WGS) entry which is preliminary data.</text>
</comment>
<comment type="subcellular location">
    <subcellularLocation>
        <location evidence="1">Cytoplasm</location>
    </subcellularLocation>
</comment>
<dbReference type="GO" id="GO:0005929">
    <property type="term" value="C:cilium"/>
    <property type="evidence" value="ECO:0007669"/>
    <property type="project" value="TreeGrafter"/>
</dbReference>